<protein>
    <recommendedName>
        <fullName evidence="1">BSD2 cysteine rich domain-containing protein</fullName>
    </recommendedName>
</protein>
<evidence type="ECO:0000259" key="1">
    <source>
        <dbReference type="Pfam" id="PF25436"/>
    </source>
</evidence>
<dbReference type="Proteomes" id="UP000316621">
    <property type="component" value="Chromosome 6"/>
</dbReference>
<evidence type="ECO:0000313" key="3">
    <source>
        <dbReference type="Proteomes" id="UP000316621"/>
    </source>
</evidence>
<reference evidence="2 3" key="1">
    <citation type="journal article" date="2018" name="Science">
        <title>The opium poppy genome and morphinan production.</title>
        <authorList>
            <person name="Guo L."/>
            <person name="Winzer T."/>
            <person name="Yang X."/>
            <person name="Li Y."/>
            <person name="Ning Z."/>
            <person name="He Z."/>
            <person name="Teodor R."/>
            <person name="Lu Y."/>
            <person name="Bowser T.A."/>
            <person name="Graham I.A."/>
            <person name="Ye K."/>
        </authorList>
    </citation>
    <scope>NUCLEOTIDE SEQUENCE [LARGE SCALE GENOMIC DNA]</scope>
    <source>
        <strain evidence="3">cv. HN1</strain>
        <tissue evidence="2">Leaves</tissue>
    </source>
</reference>
<sequence>MVEVRVWLMAGNLIEVNGDAATVGLRAPYSHPNCCIWYCFSFSFTTHCSGILISNPNAPKVIRLNSDILRSSQTPKPHSVVVKADANPSPVVQVSTVVCVVSCSQCEGNGVNSVDHLDRRFKAGGLGWLCSSRRIGDVCVRKGAN</sequence>
<evidence type="ECO:0000313" key="2">
    <source>
        <dbReference type="EMBL" id="RZC65784.1"/>
    </source>
</evidence>
<proteinExistence type="predicted"/>
<feature type="domain" description="BSD2 cysteine rich" evidence="1">
    <location>
        <begin position="101"/>
        <end position="134"/>
    </location>
</feature>
<dbReference type="InterPro" id="IPR057453">
    <property type="entry name" value="BSD2_CRD"/>
</dbReference>
<dbReference type="EMBL" id="CM010720">
    <property type="protein sequence ID" value="RZC65784.1"/>
    <property type="molecule type" value="Genomic_DNA"/>
</dbReference>
<dbReference type="Pfam" id="PF25436">
    <property type="entry name" value="BSD2_CRD"/>
    <property type="match status" value="1"/>
</dbReference>
<name>A0A4Y7JXH3_PAPSO</name>
<organism evidence="2 3">
    <name type="scientific">Papaver somniferum</name>
    <name type="common">Opium poppy</name>
    <dbReference type="NCBI Taxonomy" id="3469"/>
    <lineage>
        <taxon>Eukaryota</taxon>
        <taxon>Viridiplantae</taxon>
        <taxon>Streptophyta</taxon>
        <taxon>Embryophyta</taxon>
        <taxon>Tracheophyta</taxon>
        <taxon>Spermatophyta</taxon>
        <taxon>Magnoliopsida</taxon>
        <taxon>Ranunculales</taxon>
        <taxon>Papaveraceae</taxon>
        <taxon>Papaveroideae</taxon>
        <taxon>Papaver</taxon>
    </lineage>
</organism>
<accession>A0A4Y7JXH3</accession>
<dbReference type="AlphaFoldDB" id="A0A4Y7JXH3"/>
<keyword evidence="3" id="KW-1185">Reference proteome</keyword>
<gene>
    <name evidence="2" type="ORF">C5167_009471</name>
</gene>
<dbReference type="Gramene" id="RZC65784">
    <property type="protein sequence ID" value="RZC65784"/>
    <property type="gene ID" value="C5167_009471"/>
</dbReference>